<dbReference type="NCBIfam" id="TIGR00163">
    <property type="entry name" value="PS_decarb"/>
    <property type="match status" value="1"/>
</dbReference>
<comment type="caution">
    <text evidence="20">The sequence shown here is derived from an EMBL/GenBank/DDBJ whole genome shotgun (WGS) entry which is preliminary data.</text>
</comment>
<evidence type="ECO:0000256" key="10">
    <source>
        <dbReference type="ARBA" id="ARBA00022989"/>
    </source>
</evidence>
<evidence type="ECO:0000256" key="7">
    <source>
        <dbReference type="ARBA" id="ARBA00022692"/>
    </source>
</evidence>
<evidence type="ECO:0000256" key="14">
    <source>
        <dbReference type="ARBA" id="ARBA00023239"/>
    </source>
</evidence>
<dbReference type="PANTHER" id="PTHR42706:SF1">
    <property type="entry name" value="FORMYLTETRAHYDROFOLATE DEFORMYLASE 2, MITOCHONDRIAL"/>
    <property type="match status" value="1"/>
</dbReference>
<evidence type="ECO:0000256" key="5">
    <source>
        <dbReference type="ARBA" id="ARBA00022516"/>
    </source>
</evidence>
<feature type="domain" description="Formyl transferase N-terminal" evidence="19">
    <location>
        <begin position="619"/>
        <end position="773"/>
    </location>
</feature>
<keyword evidence="7" id="KW-0812">Transmembrane</keyword>
<dbReference type="Pfam" id="PF04749">
    <property type="entry name" value="PLAC8"/>
    <property type="match status" value="1"/>
</dbReference>
<gene>
    <name evidence="20" type="ORF">NCGR_LOCUS5354</name>
</gene>
<evidence type="ECO:0000256" key="3">
    <source>
        <dbReference type="ARBA" id="ARBA00005189"/>
    </source>
</evidence>
<evidence type="ECO:0000256" key="1">
    <source>
        <dbReference type="ARBA" id="ARBA00001928"/>
    </source>
</evidence>
<dbReference type="Gene3D" id="3.40.50.170">
    <property type="entry name" value="Formyl transferase, N-terminal domain"/>
    <property type="match status" value="1"/>
</dbReference>
<name>A0A811MKZ0_9POAL</name>
<dbReference type="Pfam" id="PF00551">
    <property type="entry name" value="Formyl_trans_N"/>
    <property type="match status" value="1"/>
</dbReference>
<keyword evidence="10" id="KW-1133">Transmembrane helix</keyword>
<organism evidence="20 21">
    <name type="scientific">Miscanthus lutarioriparius</name>
    <dbReference type="NCBI Taxonomy" id="422564"/>
    <lineage>
        <taxon>Eukaryota</taxon>
        <taxon>Viridiplantae</taxon>
        <taxon>Streptophyta</taxon>
        <taxon>Embryophyta</taxon>
        <taxon>Tracheophyta</taxon>
        <taxon>Spermatophyta</taxon>
        <taxon>Magnoliopsida</taxon>
        <taxon>Liliopsida</taxon>
        <taxon>Poales</taxon>
        <taxon>Poaceae</taxon>
        <taxon>PACMAD clade</taxon>
        <taxon>Panicoideae</taxon>
        <taxon>Andropogonodae</taxon>
        <taxon>Andropogoneae</taxon>
        <taxon>Saccharinae</taxon>
        <taxon>Miscanthus</taxon>
    </lineage>
</organism>
<comment type="cofactor">
    <cofactor evidence="1">
        <name>pyruvate</name>
        <dbReference type="ChEBI" id="CHEBI:15361"/>
    </cofactor>
</comment>
<sequence length="804" mass="90779">MAEDATSSHPSRYVKLTKDQDAPAEDIRPGELNQPVHVPQVSLSLLRLEGRRCSECGQVLPESYEPPADEPWTTGIFGCTDDPETCRTGLFCPCVLFGRNVEALREDIPWTTPCVCHAVFVEGGITLAILTAIFHGVDPRSSFLIGEGLVFSWWLCATYTGIFRQELQRKYHLKNSPCDPCMVHCCLHWCANCQEHRERRGRLAENNAVPMTVVNPPPVQEMSMSENRGPAALENGAGNAEHEAEKSKGSSKFFLPGATAAVLAMLGALHARRMYDDKKVIESKDKGIEPQFSPDIRASFFRLLPLRTMSRFWGILMEVCRMFQFSCAPPSTKHGLEHFTLKNIRLCRHSSSMGLKEGARPIDPDPNCLVSPVDGRVLRFGELRGPGTMIEQVKGFSYSVSSLLGTSSSLHDAAEELSGEQIQENMPENCNAKSWWRVSVASPKLRDQTLSSPKKGMFYCVIYLHPGDYHRVHSPVDWNILKRRHFSGHLFPQNERAVRTIRNLYVDNERVVLEGQWKEGFVAIAAIGATNVGSIRISIEPELRTNRAASRMVHSMPPEERVYEPEGTGVMVKRVKSEFTYSPRLWPRHELHNDFLNVSRCFNAQTSTVRVPDLDPKYNISILASKQDHCLFDLLHRWQEGRLPVHINCVISNHDRPQDNHVRRFLQRHGIPYHYLPTAPGNKREQEILELIQGTDFVVLARYMQILSESFLKAYGKDIINIHHGLLPSFKGGNPSRQAFNAGVKLIGATSHFVTQELDAGPIIEQMSFVVKYESLEKQCLAEAIKSYCELRVLPYELKKTVVF</sequence>
<feature type="compositionally biased region" description="Polar residues" evidence="18">
    <location>
        <begin position="1"/>
        <end position="10"/>
    </location>
</feature>
<evidence type="ECO:0000313" key="21">
    <source>
        <dbReference type="Proteomes" id="UP000604825"/>
    </source>
</evidence>
<keyword evidence="8" id="KW-0210">Decarboxylase</keyword>
<evidence type="ECO:0000256" key="17">
    <source>
        <dbReference type="ARBA" id="ARBA00024326"/>
    </source>
</evidence>
<evidence type="ECO:0000256" key="2">
    <source>
        <dbReference type="ARBA" id="ARBA00004370"/>
    </source>
</evidence>
<dbReference type="GO" id="GO:0006189">
    <property type="term" value="P:'de novo' IMP biosynthetic process"/>
    <property type="evidence" value="ECO:0007669"/>
    <property type="project" value="InterPro"/>
</dbReference>
<dbReference type="NCBIfam" id="TIGR01571">
    <property type="entry name" value="A_thal_Cys_rich"/>
    <property type="match status" value="1"/>
</dbReference>
<evidence type="ECO:0000256" key="13">
    <source>
        <dbReference type="ARBA" id="ARBA00023209"/>
    </source>
</evidence>
<evidence type="ECO:0000256" key="16">
    <source>
        <dbReference type="ARBA" id="ARBA00023317"/>
    </source>
</evidence>
<dbReference type="GO" id="GO:0008864">
    <property type="term" value="F:formyltetrahydrofolate deformylase activity"/>
    <property type="evidence" value="ECO:0007669"/>
    <property type="project" value="InterPro"/>
</dbReference>
<dbReference type="GO" id="GO:0016020">
    <property type="term" value="C:membrane"/>
    <property type="evidence" value="ECO:0007669"/>
    <property type="project" value="UniProtKB-SubCell"/>
</dbReference>
<keyword evidence="9" id="KW-0378">Hydrolase</keyword>
<comment type="subcellular location">
    <subcellularLocation>
        <location evidence="2">Membrane</location>
    </subcellularLocation>
</comment>
<keyword evidence="16" id="KW-0670">Pyruvate</keyword>
<dbReference type="GO" id="GO:0006730">
    <property type="term" value="P:one-carbon metabolic process"/>
    <property type="evidence" value="ECO:0007669"/>
    <property type="project" value="UniProtKB-KW"/>
</dbReference>
<keyword evidence="6" id="KW-0554">One-carbon metabolism</keyword>
<keyword evidence="13" id="KW-0594">Phospholipid biosynthesis</keyword>
<reference evidence="20" key="1">
    <citation type="submission" date="2020-10" db="EMBL/GenBank/DDBJ databases">
        <authorList>
            <person name="Han B."/>
            <person name="Lu T."/>
            <person name="Zhao Q."/>
            <person name="Huang X."/>
            <person name="Zhao Y."/>
        </authorList>
    </citation>
    <scope>NUCLEOTIDE SEQUENCE</scope>
</reference>
<dbReference type="SUPFAM" id="SSF53328">
    <property type="entry name" value="Formyltransferase"/>
    <property type="match status" value="1"/>
</dbReference>
<dbReference type="InterPro" id="IPR033177">
    <property type="entry name" value="PSD-B"/>
</dbReference>
<comment type="pathway">
    <text evidence="17">Phospholipid metabolism; phosphatidylethanolamine biosynthesis.</text>
</comment>
<evidence type="ECO:0000256" key="6">
    <source>
        <dbReference type="ARBA" id="ARBA00022563"/>
    </source>
</evidence>
<keyword evidence="14" id="KW-0456">Lyase</keyword>
<comment type="pathway">
    <text evidence="3">Lipid metabolism.</text>
</comment>
<dbReference type="EMBL" id="CAJGYO010000002">
    <property type="protein sequence ID" value="CAD6209068.1"/>
    <property type="molecule type" value="Genomic_DNA"/>
</dbReference>
<accession>A0A811MKZ0</accession>
<evidence type="ECO:0000256" key="15">
    <source>
        <dbReference type="ARBA" id="ARBA00023264"/>
    </source>
</evidence>
<dbReference type="InterPro" id="IPR036477">
    <property type="entry name" value="Formyl_transf_N_sf"/>
</dbReference>
<feature type="region of interest" description="Disordered" evidence="18">
    <location>
        <begin position="214"/>
        <end position="242"/>
    </location>
</feature>
<evidence type="ECO:0000256" key="9">
    <source>
        <dbReference type="ARBA" id="ARBA00022801"/>
    </source>
</evidence>
<dbReference type="Pfam" id="PF02666">
    <property type="entry name" value="PS_Dcarbxylase"/>
    <property type="match status" value="1"/>
</dbReference>
<protein>
    <recommendedName>
        <fullName evidence="4">phosphatidylserine decarboxylase</fullName>
        <ecNumber evidence="4">4.1.1.65</ecNumber>
    </recommendedName>
</protein>
<dbReference type="GO" id="GO:0004609">
    <property type="term" value="F:phosphatidylserine decarboxylase activity"/>
    <property type="evidence" value="ECO:0007669"/>
    <property type="project" value="UniProtKB-EC"/>
</dbReference>
<evidence type="ECO:0000256" key="18">
    <source>
        <dbReference type="SAM" id="MobiDB-lite"/>
    </source>
</evidence>
<dbReference type="InterPro" id="IPR006461">
    <property type="entry name" value="PLAC_motif_containing"/>
</dbReference>
<dbReference type="GO" id="GO:0006646">
    <property type="term" value="P:phosphatidylethanolamine biosynthetic process"/>
    <property type="evidence" value="ECO:0007669"/>
    <property type="project" value="UniProtKB-UniPathway"/>
</dbReference>
<dbReference type="OrthoDB" id="4330at2759"/>
<dbReference type="Proteomes" id="UP000604825">
    <property type="component" value="Unassembled WGS sequence"/>
</dbReference>
<keyword evidence="15" id="KW-1208">Phospholipid metabolism</keyword>
<feature type="compositionally biased region" description="Basic and acidic residues" evidence="18">
    <location>
        <begin position="16"/>
        <end position="29"/>
    </location>
</feature>
<evidence type="ECO:0000256" key="4">
    <source>
        <dbReference type="ARBA" id="ARBA00012243"/>
    </source>
</evidence>
<dbReference type="PRINTS" id="PR01575">
    <property type="entry name" value="FFH4HYDRLASE"/>
</dbReference>
<evidence type="ECO:0000313" key="20">
    <source>
        <dbReference type="EMBL" id="CAD6209068.1"/>
    </source>
</evidence>
<dbReference type="InterPro" id="IPR004810">
    <property type="entry name" value="PurU"/>
</dbReference>
<dbReference type="InterPro" id="IPR003817">
    <property type="entry name" value="PS_Dcarbxylase"/>
</dbReference>
<evidence type="ECO:0000256" key="11">
    <source>
        <dbReference type="ARBA" id="ARBA00023098"/>
    </source>
</evidence>
<dbReference type="UniPathway" id="UPA00558"/>
<keyword evidence="21" id="KW-1185">Reference proteome</keyword>
<evidence type="ECO:0000256" key="12">
    <source>
        <dbReference type="ARBA" id="ARBA00023136"/>
    </source>
</evidence>
<keyword evidence="12" id="KW-0472">Membrane</keyword>
<dbReference type="EC" id="4.1.1.65" evidence="4"/>
<evidence type="ECO:0000256" key="8">
    <source>
        <dbReference type="ARBA" id="ARBA00022793"/>
    </source>
</evidence>
<dbReference type="PANTHER" id="PTHR42706">
    <property type="entry name" value="FORMYLTETRAHYDROFOLATE DEFORMYLASE"/>
    <property type="match status" value="1"/>
</dbReference>
<dbReference type="AlphaFoldDB" id="A0A811MKZ0"/>
<proteinExistence type="predicted"/>
<keyword evidence="11" id="KW-0443">Lipid metabolism</keyword>
<keyword evidence="5" id="KW-0444">Lipid biosynthesis</keyword>
<feature type="region of interest" description="Disordered" evidence="18">
    <location>
        <begin position="1"/>
        <end position="32"/>
    </location>
</feature>
<dbReference type="InterPro" id="IPR002376">
    <property type="entry name" value="Formyl_transf_N"/>
</dbReference>
<evidence type="ECO:0000259" key="19">
    <source>
        <dbReference type="Pfam" id="PF00551"/>
    </source>
</evidence>